<sequence>MFSRADMERIMQRRKRETRPSTVPVDLNIAGKGRPYQIRAICDAIEQGQRRALLVMATGTGKTRVSAALTDVLMRANLVTNVLFLADRVTLVEQAASDYGEYLPNQSLCNMCGKKRDLTAPIVFSTYQTMVNAIDAQTDENGRQVFSPAHKVRSKIKFLQMIGRGTRRCDGLDCVDGLDGEYVDKRRFIIFDYCSNFAFFRTNPNTVDVSPADSLSEIVFKRKASIARTLQSAPYATDADMRAWRRELADDLHARVVELNDATAAVRLKRAAVEPFRERSRFDVISELDLHTLVEDVATLVHYDESDEDALRFDSLIYGLMLTRIKDESSKRDSRFFASRIRRSVSRLNDRMTLDPVLEQRELIERISSDSGYLVGADLKELECIRIALRSLIQYTVGEGGRRLIITDLSDSVTRRTEGEAFDMSEHYEDYKLKVNRYINEHLNEGVIGKIHRNEPIDSNDYSILQHIFVEQLGTYEDYKATYADSPFGLLVRRIAKLDHTAAEEAFADFINKHPMNPQQTAFLHMIVAYIEANGYLDPSDLGKPRFSRPRSFTQLFPGGLALDLIVCIRRVMDNAKVPDFSK</sequence>
<dbReference type="InterPro" id="IPR006935">
    <property type="entry name" value="Helicase/UvrB_N"/>
</dbReference>
<reference evidence="4" key="1">
    <citation type="submission" date="2017-09" db="EMBL/GenBank/DDBJ databases">
        <authorList>
            <person name="Sela D.A."/>
            <person name="Albert K."/>
        </authorList>
    </citation>
    <scope>NUCLEOTIDE SEQUENCE [LARGE SCALE GENOMIC DNA]</scope>
    <source>
        <strain evidence="4">UMA51805</strain>
    </source>
</reference>
<reference evidence="3 4" key="2">
    <citation type="submission" date="2018-03" db="EMBL/GenBank/DDBJ databases">
        <title>The comparative genomics of Bifidobacterium callitrichos reflects dietary carbohydrate utilization within the common marmoset gut.</title>
        <authorList>
            <person name="Rani A."/>
        </authorList>
    </citation>
    <scope>NUCLEOTIDE SEQUENCE [LARGE SCALE GENOMIC DNA]</scope>
    <source>
        <strain evidence="3 4">UMA51805</strain>
    </source>
</reference>
<dbReference type="InterPro" id="IPR013670">
    <property type="entry name" value="EcoEI_R_C_dom"/>
</dbReference>
<dbReference type="Proteomes" id="UP000240228">
    <property type="component" value="Unassembled WGS sequence"/>
</dbReference>
<dbReference type="GO" id="GO:0003677">
    <property type="term" value="F:DNA binding"/>
    <property type="evidence" value="ECO:0007669"/>
    <property type="project" value="InterPro"/>
</dbReference>
<dbReference type="GO" id="GO:0016787">
    <property type="term" value="F:hydrolase activity"/>
    <property type="evidence" value="ECO:0007669"/>
    <property type="project" value="InterPro"/>
</dbReference>
<dbReference type="AlphaFoldDB" id="A0A2T3G9R3"/>
<accession>A0A2T3G9R3</accession>
<dbReference type="Pfam" id="PF04851">
    <property type="entry name" value="ResIII"/>
    <property type="match status" value="1"/>
</dbReference>
<dbReference type="GO" id="GO:0005524">
    <property type="term" value="F:ATP binding"/>
    <property type="evidence" value="ECO:0007669"/>
    <property type="project" value="InterPro"/>
</dbReference>
<feature type="domain" description="EcoEI R protein C-terminal" evidence="2">
    <location>
        <begin position="429"/>
        <end position="553"/>
    </location>
</feature>
<gene>
    <name evidence="3" type="ORF">CPA40_07055</name>
</gene>
<dbReference type="GO" id="GO:0006304">
    <property type="term" value="P:DNA modification"/>
    <property type="evidence" value="ECO:0007669"/>
    <property type="project" value="InterPro"/>
</dbReference>
<dbReference type="EMBL" id="NWTX01000011">
    <property type="protein sequence ID" value="PST46192.1"/>
    <property type="molecule type" value="Genomic_DNA"/>
</dbReference>
<dbReference type="Pfam" id="PF08463">
    <property type="entry name" value="EcoEI_R_C"/>
    <property type="match status" value="1"/>
</dbReference>
<proteinExistence type="predicted"/>
<dbReference type="SUPFAM" id="SSF52540">
    <property type="entry name" value="P-loop containing nucleoside triphosphate hydrolases"/>
    <property type="match status" value="1"/>
</dbReference>
<evidence type="ECO:0000313" key="3">
    <source>
        <dbReference type="EMBL" id="PST46192.1"/>
    </source>
</evidence>
<evidence type="ECO:0000259" key="2">
    <source>
        <dbReference type="Pfam" id="PF08463"/>
    </source>
</evidence>
<evidence type="ECO:0000259" key="1">
    <source>
        <dbReference type="Pfam" id="PF04851"/>
    </source>
</evidence>
<feature type="domain" description="Helicase/UvrB N-terminal" evidence="1">
    <location>
        <begin position="33"/>
        <end position="142"/>
    </location>
</feature>
<dbReference type="Gene3D" id="3.40.50.300">
    <property type="entry name" value="P-loop containing nucleotide triphosphate hydrolases"/>
    <property type="match status" value="2"/>
</dbReference>
<dbReference type="InterPro" id="IPR027417">
    <property type="entry name" value="P-loop_NTPase"/>
</dbReference>
<dbReference type="PANTHER" id="PTHR47396:SF1">
    <property type="entry name" value="ATP-DEPENDENT HELICASE IRC3-RELATED"/>
    <property type="match status" value="1"/>
</dbReference>
<name>A0A2T3G9R3_9BIFI</name>
<keyword evidence="4" id="KW-1185">Reference proteome</keyword>
<evidence type="ECO:0000313" key="4">
    <source>
        <dbReference type="Proteomes" id="UP000240228"/>
    </source>
</evidence>
<dbReference type="GO" id="GO:0005829">
    <property type="term" value="C:cytosol"/>
    <property type="evidence" value="ECO:0007669"/>
    <property type="project" value="TreeGrafter"/>
</dbReference>
<protein>
    <submittedName>
        <fullName evidence="3">Uncharacterized protein</fullName>
    </submittedName>
</protein>
<dbReference type="PANTHER" id="PTHR47396">
    <property type="entry name" value="TYPE I RESTRICTION ENZYME ECOKI R PROTEIN"/>
    <property type="match status" value="1"/>
</dbReference>
<organism evidence="3 4">
    <name type="scientific">Bifidobacterium callitrichos</name>
    <dbReference type="NCBI Taxonomy" id="762209"/>
    <lineage>
        <taxon>Bacteria</taxon>
        <taxon>Bacillati</taxon>
        <taxon>Actinomycetota</taxon>
        <taxon>Actinomycetes</taxon>
        <taxon>Bifidobacteriales</taxon>
        <taxon>Bifidobacteriaceae</taxon>
        <taxon>Bifidobacterium</taxon>
    </lineage>
</organism>
<dbReference type="InterPro" id="IPR050742">
    <property type="entry name" value="Helicase_Restrict-Modif_Enz"/>
</dbReference>
<comment type="caution">
    <text evidence="3">The sequence shown here is derived from an EMBL/GenBank/DDBJ whole genome shotgun (WGS) entry which is preliminary data.</text>
</comment>